<dbReference type="PANTHER" id="PTHR34473">
    <property type="entry name" value="UPF0699 TRANSMEMBRANE PROTEIN YDBS"/>
    <property type="match status" value="1"/>
</dbReference>
<dbReference type="RefSeq" id="WP_255307743.1">
    <property type="nucleotide sequence ID" value="NZ_FAUH01000014.1"/>
</dbReference>
<evidence type="ECO:0000313" key="4">
    <source>
        <dbReference type="Proteomes" id="UP000182498"/>
    </source>
</evidence>
<feature type="domain" description="YdbS-like PH" evidence="2">
    <location>
        <begin position="77"/>
        <end position="156"/>
    </location>
</feature>
<dbReference type="InterPro" id="IPR005182">
    <property type="entry name" value="YdbS-like_PH"/>
</dbReference>
<feature type="transmembrane region" description="Helical" evidence="1">
    <location>
        <begin position="12"/>
        <end position="31"/>
    </location>
</feature>
<keyword evidence="1" id="KW-0812">Transmembrane</keyword>
<keyword evidence="1" id="KW-0472">Membrane</keyword>
<proteinExistence type="predicted"/>
<accession>A0A0X2NMQ0</accession>
<evidence type="ECO:0000313" key="3">
    <source>
        <dbReference type="EMBL" id="CUU66754.1"/>
    </source>
</evidence>
<keyword evidence="1" id="KW-1133">Transmembrane helix</keyword>
<dbReference type="Proteomes" id="UP000182498">
    <property type="component" value="Unassembled WGS sequence"/>
</dbReference>
<feature type="domain" description="YdbS-like PH" evidence="2">
    <location>
        <begin position="384"/>
        <end position="446"/>
    </location>
</feature>
<evidence type="ECO:0000259" key="2">
    <source>
        <dbReference type="Pfam" id="PF03703"/>
    </source>
</evidence>
<gene>
    <name evidence="3" type="ORF">CVAR292_02101</name>
</gene>
<organism evidence="3 4">
    <name type="scientific">Corynebacterium variabile</name>
    <dbReference type="NCBI Taxonomy" id="1727"/>
    <lineage>
        <taxon>Bacteria</taxon>
        <taxon>Bacillati</taxon>
        <taxon>Actinomycetota</taxon>
        <taxon>Actinomycetes</taxon>
        <taxon>Mycobacteriales</taxon>
        <taxon>Corynebacteriaceae</taxon>
        <taxon>Corynebacterium</taxon>
    </lineage>
</organism>
<evidence type="ECO:0000256" key="1">
    <source>
        <dbReference type="SAM" id="Phobius"/>
    </source>
</evidence>
<reference evidence="4" key="1">
    <citation type="submission" date="2015-11" db="EMBL/GenBank/DDBJ databases">
        <authorList>
            <person name="Dugat-Bony E."/>
        </authorList>
    </citation>
    <scope>NUCLEOTIDE SEQUENCE [LARGE SCALE GENOMIC DNA]</scope>
    <source>
        <strain evidence="4">Mu292</strain>
    </source>
</reference>
<keyword evidence="4" id="KW-1185">Reference proteome</keyword>
<dbReference type="InterPro" id="IPR014529">
    <property type="entry name" value="UCP026631"/>
</dbReference>
<dbReference type="EMBL" id="FAUH01000014">
    <property type="protein sequence ID" value="CUU66754.1"/>
    <property type="molecule type" value="Genomic_DNA"/>
</dbReference>
<dbReference type="Pfam" id="PF03703">
    <property type="entry name" value="bPH_2"/>
    <property type="match status" value="3"/>
</dbReference>
<name>A0A0X2NMQ0_9CORY</name>
<sequence length="465" mass="50798">MSDGGWQRVHPLSPLLRMWAALVGVAAVILFQQAETLRWAWDRIEDSPLPGVVVIPAALVVLVVVFMLGWLLSWPWWRATRWRVGEEEISVRRGVLSTRLRTARFDRVQAVDLVEPLAPRLFRLAGVKVETAGGADSAVSVEYLPRVQAEQLRDTLLGRVRRRPDVPAPDEPRPDADQGTVVVPEIPVTRSIVAAALTGPTAATVLAVLVSVATPAGLALLLPAVAGLGPWIWGLLNRSWRFTATSDNHLLGITFGFSERRRQTVPLDRIHAAQISQPLLWRMLDWWKVDVDIAGYGEPGKGGATTAVLPVGPLDQALALAAHLGPVDRGEVDALMRPDGVPDGAGSTGGVRVYRSPASARWVSPLDRTRQGVILVGGDGDASTDRALVCHRGRWRRSVSVIDPEHVQELSHRRGPLRRMLGLSTVRFDLVPGPVRMVGRDLPAEEAVELLSRLRQRALPTGRSR</sequence>
<feature type="domain" description="YdbS-like PH" evidence="2">
    <location>
        <begin position="239"/>
        <end position="323"/>
    </location>
</feature>
<dbReference type="AlphaFoldDB" id="A0A0X2NMQ0"/>
<dbReference type="PIRSF" id="PIRSF026631">
    <property type="entry name" value="UCP026631"/>
    <property type="match status" value="1"/>
</dbReference>
<feature type="transmembrane region" description="Helical" evidence="1">
    <location>
        <begin position="51"/>
        <end position="73"/>
    </location>
</feature>
<dbReference type="PANTHER" id="PTHR34473:SF3">
    <property type="entry name" value="TRANSMEMBRANE PROTEIN-RELATED"/>
    <property type="match status" value="1"/>
</dbReference>
<protein>
    <submittedName>
        <fullName evidence="3">Predicted membrane protein</fullName>
    </submittedName>
</protein>